<accession>A0A182WZZ7</accession>
<feature type="compositionally biased region" description="Pro residues" evidence="6">
    <location>
        <begin position="1685"/>
        <end position="1723"/>
    </location>
</feature>
<dbReference type="InterPro" id="IPR000300">
    <property type="entry name" value="IPPc"/>
</dbReference>
<protein>
    <recommendedName>
        <fullName evidence="4">phosphoinositide 5-phosphatase</fullName>
        <ecNumber evidence="4">3.1.3.36</ecNumber>
    </recommendedName>
</protein>
<dbReference type="VEuPathDB" id="VectorBase:AQUA003114"/>
<evidence type="ECO:0000313" key="9">
    <source>
        <dbReference type="Proteomes" id="UP000076407"/>
    </source>
</evidence>
<evidence type="ECO:0000256" key="6">
    <source>
        <dbReference type="SAM" id="MobiDB-lite"/>
    </source>
</evidence>
<dbReference type="Pfam" id="PF08952">
    <property type="entry name" value="DUF1866"/>
    <property type="match status" value="1"/>
</dbReference>
<feature type="compositionally biased region" description="Pro residues" evidence="6">
    <location>
        <begin position="1623"/>
        <end position="1635"/>
    </location>
</feature>
<comment type="similarity">
    <text evidence="3">In the central section; belongs to the inositol 1,4,5-trisphosphate 5-phosphatase family.</text>
</comment>
<dbReference type="GO" id="GO:0048488">
    <property type="term" value="P:synaptic vesicle endocytosis"/>
    <property type="evidence" value="ECO:0007669"/>
    <property type="project" value="TreeGrafter"/>
</dbReference>
<feature type="compositionally biased region" description="Pro residues" evidence="6">
    <location>
        <begin position="1495"/>
        <end position="1519"/>
    </location>
</feature>
<dbReference type="Proteomes" id="UP000076407">
    <property type="component" value="Unassembled WGS sequence"/>
</dbReference>
<evidence type="ECO:0000256" key="3">
    <source>
        <dbReference type="ARBA" id="ARBA00009678"/>
    </source>
</evidence>
<reference evidence="8" key="1">
    <citation type="submission" date="2020-05" db="UniProtKB">
        <authorList>
            <consortium name="EnsemblMetazoa"/>
        </authorList>
    </citation>
    <scope>IDENTIFICATION</scope>
    <source>
        <strain evidence="8">SANGQUA</strain>
    </source>
</reference>
<feature type="domain" description="SAC" evidence="7">
    <location>
        <begin position="588"/>
        <end position="931"/>
    </location>
</feature>
<comment type="catalytic activity">
    <reaction evidence="1">
        <text>a 1,2-diacyl-sn-glycero-3-phospho-(1D-myo-inositol-4,5-bisphosphate) + H2O = a 1,2-diacyl-sn-glycero-3-phospho-(1D-myo-inositol 4-phosphate) + phosphate</text>
        <dbReference type="Rhea" id="RHEA:22764"/>
        <dbReference type="ChEBI" id="CHEBI:15377"/>
        <dbReference type="ChEBI" id="CHEBI:43474"/>
        <dbReference type="ChEBI" id="CHEBI:58178"/>
        <dbReference type="ChEBI" id="CHEBI:58456"/>
        <dbReference type="EC" id="3.1.3.36"/>
    </reaction>
</comment>
<feature type="region of interest" description="Disordered" evidence="6">
    <location>
        <begin position="1555"/>
        <end position="1723"/>
    </location>
</feature>
<dbReference type="GO" id="GO:0003676">
    <property type="term" value="F:nucleic acid binding"/>
    <property type="evidence" value="ECO:0007669"/>
    <property type="project" value="InterPro"/>
</dbReference>
<keyword evidence="5" id="KW-0378">Hydrolase</keyword>
<feature type="compositionally biased region" description="Low complexity" evidence="6">
    <location>
        <begin position="1645"/>
        <end position="1677"/>
    </location>
</feature>
<dbReference type="SMART" id="SM00128">
    <property type="entry name" value="IPPc"/>
    <property type="match status" value="1"/>
</dbReference>
<evidence type="ECO:0000256" key="5">
    <source>
        <dbReference type="ARBA" id="ARBA00022801"/>
    </source>
</evidence>
<dbReference type="CDD" id="cd09089">
    <property type="entry name" value="INPP5c_Synj"/>
    <property type="match status" value="1"/>
</dbReference>
<keyword evidence="9" id="KW-1185">Reference proteome</keyword>
<dbReference type="SUPFAM" id="SSF54928">
    <property type="entry name" value="RNA-binding domain, RBD"/>
    <property type="match status" value="1"/>
</dbReference>
<dbReference type="GO" id="GO:0004439">
    <property type="term" value="F:phosphatidylinositol-4,5-bisphosphate 5-phosphatase activity"/>
    <property type="evidence" value="ECO:0007669"/>
    <property type="project" value="UniProtKB-EC"/>
</dbReference>
<comment type="similarity">
    <text evidence="2">Belongs to the synaptojanin family.</text>
</comment>
<dbReference type="Pfam" id="PF22669">
    <property type="entry name" value="Exo_endo_phos2"/>
    <property type="match status" value="1"/>
</dbReference>
<dbReference type="SMART" id="SM01165">
    <property type="entry name" value="DUF1866"/>
    <property type="match status" value="1"/>
</dbReference>
<dbReference type="SUPFAM" id="SSF56219">
    <property type="entry name" value="DNase I-like"/>
    <property type="match status" value="1"/>
</dbReference>
<dbReference type="STRING" id="34691.A0A182WZZ7"/>
<feature type="compositionally biased region" description="Low complexity" evidence="6">
    <location>
        <begin position="1520"/>
        <end position="1531"/>
    </location>
</feature>
<proteinExistence type="inferred from homology"/>
<dbReference type="Pfam" id="PF02383">
    <property type="entry name" value="Syja_N"/>
    <property type="match status" value="2"/>
</dbReference>
<feature type="region of interest" description="Disordered" evidence="6">
    <location>
        <begin position="1483"/>
        <end position="1538"/>
    </location>
</feature>
<dbReference type="InterPro" id="IPR002013">
    <property type="entry name" value="SAC_dom"/>
</dbReference>
<dbReference type="PANTHER" id="PTHR11200">
    <property type="entry name" value="INOSITOL 5-PHOSPHATASE"/>
    <property type="match status" value="1"/>
</dbReference>
<feature type="region of interest" description="Disordered" evidence="6">
    <location>
        <begin position="1"/>
        <end position="21"/>
    </location>
</feature>
<evidence type="ECO:0000256" key="2">
    <source>
        <dbReference type="ARBA" id="ARBA00008943"/>
    </source>
</evidence>
<dbReference type="InterPro" id="IPR012677">
    <property type="entry name" value="Nucleotide-bd_a/b_plait_sf"/>
</dbReference>
<dbReference type="InterPro" id="IPR036691">
    <property type="entry name" value="Endo/exonu/phosph_ase_sf"/>
</dbReference>
<dbReference type="InterPro" id="IPR046985">
    <property type="entry name" value="IP5"/>
</dbReference>
<feature type="compositionally biased region" description="Pro residues" evidence="6">
    <location>
        <begin position="1561"/>
        <end position="1576"/>
    </location>
</feature>
<feature type="domain" description="SAC" evidence="7">
    <location>
        <begin position="120"/>
        <end position="463"/>
    </location>
</feature>
<evidence type="ECO:0000256" key="4">
    <source>
        <dbReference type="ARBA" id="ARBA00013044"/>
    </source>
</evidence>
<dbReference type="InterPro" id="IPR035979">
    <property type="entry name" value="RBD_domain_sf"/>
</dbReference>
<dbReference type="Gene3D" id="3.30.70.330">
    <property type="match status" value="1"/>
</dbReference>
<dbReference type="EnsemblMetazoa" id="AQUA003114-RA">
    <property type="protein sequence ID" value="AQUA003114-PA"/>
    <property type="gene ID" value="AQUA003114"/>
</dbReference>
<evidence type="ECO:0000256" key="1">
    <source>
        <dbReference type="ARBA" id="ARBA00001786"/>
    </source>
</evidence>
<dbReference type="FunFam" id="3.30.70.330:FF:000949">
    <property type="entry name" value="Uncharacterized protein, isoform A"/>
    <property type="match status" value="1"/>
</dbReference>
<evidence type="ECO:0000259" key="7">
    <source>
        <dbReference type="PROSITE" id="PS50275"/>
    </source>
</evidence>
<dbReference type="InterPro" id="IPR015047">
    <property type="entry name" value="SYNJ1/2_RRM"/>
</dbReference>
<organism evidence="8 9">
    <name type="scientific">Anopheles quadriannulatus</name>
    <name type="common">Mosquito</name>
    <dbReference type="NCBI Taxonomy" id="34691"/>
    <lineage>
        <taxon>Eukaryota</taxon>
        <taxon>Metazoa</taxon>
        <taxon>Ecdysozoa</taxon>
        <taxon>Arthropoda</taxon>
        <taxon>Hexapoda</taxon>
        <taxon>Insecta</taxon>
        <taxon>Pterygota</taxon>
        <taxon>Neoptera</taxon>
        <taxon>Endopterygota</taxon>
        <taxon>Diptera</taxon>
        <taxon>Nematocera</taxon>
        <taxon>Culicoidea</taxon>
        <taxon>Culicidae</taxon>
        <taxon>Anophelinae</taxon>
        <taxon>Anopheles</taxon>
    </lineage>
</organism>
<evidence type="ECO:0000313" key="8">
    <source>
        <dbReference type="EnsemblMetazoa" id="AQUA003114-PA"/>
    </source>
</evidence>
<sequence>MAMSKGFRVLEKSKPPSPHSVLLEHRNKPETLLFESQAVAVLSAQETEIVRKQYTKVLDAYGCLGVLQLNAGDSSLLYLVMVTGCFSVGKILDSEIFRITQTQFVSLQYQPTNEDKVAEIRKVLNSGTFYFSFSNVAGSGGGGTGPTIAQPFGFDVTLSAQRRRRTRETDNRFFWNRMLFIHLLRFGVECNFWLLKAMCGSVEIRTVYAGSKQARAAIISRLSCERAGTRFNVRGTNDEGCVANFVETEQCIYLDNEITSYVQTRGSVPLFWEQPGVQVGSHKVKLSRGFEASRSAFDRHMRTMKARYGQQAIVNLLGTSLIGSKEGEAMLSNEFQRHHRESEHTDVPHLVFDYHQECRGGNTVALSKLRQKIDATCADFGMFYAIGDAVYREQRGAIRTNCLDCLDRTNCVQTYIGLEMLNEQITLMAAPADEQQQMSSRFEEVFRQMWINNGNEVSKIYAGTGAIQGGSKLMDGARSAARTIQNNLLDNSKQEAIDVLLVGSTLSSELADRARILLPSNMLHVLDAYGCLGVLQLNAGDSSLLYLVMVTGCFSVGKILDSEIFRITQTQFVSLQYQPTNEDKVAEIRKVLNSGTFYFSFSNVAGSGGGGTGPTIAQPFGFDVTLSAQRRRRTRETDNRFFWNRMLFIHLLRFGVECNFWLLKAMCGSVEIRTVYAGSKQARAAIISRLSCERAGTRFNVRGTNDEGCVANFVETEQCIYLDNEITSYVQTRGSVPLFWEQPGVQVGSHKVKLSRGFEASRSAFDRHMRTMKARYGQQAIVNLLGTSLIGSKEGEAMLSNEFQRHHRESEHTDVPHLVFDYHQECRGGNTVALSKLRQKIDATCADFGMFYAIGDAVYREQRGAIRTNCLDCLDRTNCVQTYIGLEMLNEQITLMAALADKKQQMSSRFEEVFRQMWINNGNEVSKIYAGTGAIQGGSKLMDGARSAARTIQNNLLDNSKQEAIDVLLVGSTLSSELADRARILLPSNMLHAPTPVLREMCKRYEEYVNPLVFRVACGTYNVNGGKHFRSVAYKDVSLADWLLDCHRLARSRSLVDFSQVDDSNEPPVDIFAIGFQEIVDLNASNIVAASSDNAKAWAEELQKVVSRDREYVLLTYQQLVGVCLYIYIRPQHAQYIRDVAIDCVKTGLGGATGNKGAAAIRFVLHGTSICFVCAHFAAGQSQVAERNADYAEITRKIAFPMGRSLKSHDYIFWCGDFNYRIDMDKDELREALKQSPHDLSAVLQYDQLRIQQNAGSVFNEFLEGEISFPPTYKYDLFSDDYDTSEKCRAPAWTDRVLWRRRKQSPDADRHPGWNPGRLVHYGRAELKQSDHRPVIAMIDIEVHYIDPERRSTVFGDVIRDLGPPDGTILIQACSPSAAGTDSGDEDEGSIYDENLMAALIQELTQIGEVTLVRFVGDTMWVTFRDGQSALTAAQKRSVLVCGVQLSIKLKTENWVEQVEKEILLCTPNTVSFCDGSQTGGDYNSLGIPEIPARPKSPPSVPQQPSARPGPPSRPPLPKSPQASPKHQPQQQHHHHHPRAGVISLGPEILMASKLQQQQPKVPPAVPCPPQRPTPPVEEYASSSPVPNSPTHGPGQQQPGSSNLPPVDTGAIYEEINDDIPVPEQPRGPPPPPPRSDVYDLDVVSNSTNSSSKSAPTKSSPPGTSGSSGAGSPSSTTGGNGVLPPSGPPKGAPPPLPMRRGAPPPIPNRSGGPPPLPARPNNP</sequence>
<dbReference type="FunFam" id="3.60.10.10:FF:000003">
    <property type="entry name" value="Synaptojanin-1 isoform 1"/>
    <property type="match status" value="1"/>
</dbReference>
<dbReference type="GO" id="GO:0098793">
    <property type="term" value="C:presynapse"/>
    <property type="evidence" value="ECO:0007669"/>
    <property type="project" value="GOC"/>
</dbReference>
<dbReference type="Gene3D" id="3.60.10.10">
    <property type="entry name" value="Endonuclease/exonuclease/phosphatase"/>
    <property type="match status" value="1"/>
</dbReference>
<dbReference type="EC" id="3.1.3.36" evidence="4"/>
<dbReference type="GO" id="GO:0046856">
    <property type="term" value="P:phosphatidylinositol dephosphorylation"/>
    <property type="evidence" value="ECO:0007669"/>
    <property type="project" value="InterPro"/>
</dbReference>
<name>A0A182WZZ7_ANOQN</name>
<dbReference type="PANTHER" id="PTHR11200:SF257">
    <property type="entry name" value="PHOSPHOINOSITIDE 5-PHOSPHATASE"/>
    <property type="match status" value="1"/>
</dbReference>
<dbReference type="PROSITE" id="PS50275">
    <property type="entry name" value="SAC"/>
    <property type="match status" value="2"/>
</dbReference>
<feature type="compositionally biased region" description="Polar residues" evidence="6">
    <location>
        <begin position="1581"/>
        <end position="1604"/>
    </location>
</feature>